<dbReference type="Pfam" id="PF00231">
    <property type="entry name" value="ATP-synt"/>
    <property type="match status" value="1"/>
</dbReference>
<comment type="function">
    <text evidence="1 11">Produces ATP from ADP in the presence of a proton gradient across the membrane. The gamma chain is believed to be important in regulating ATPase activity and the flow of protons through the CF(0) complex.</text>
</comment>
<evidence type="ECO:0000256" key="10">
    <source>
        <dbReference type="ARBA" id="ARBA00060385"/>
    </source>
</evidence>
<dbReference type="CDD" id="cd12151">
    <property type="entry name" value="F1-ATPase_gamma"/>
    <property type="match status" value="1"/>
</dbReference>
<keyword evidence="8 11" id="KW-0139">CF(1)</keyword>
<evidence type="ECO:0000256" key="6">
    <source>
        <dbReference type="ARBA" id="ARBA00023065"/>
    </source>
</evidence>
<evidence type="ECO:0000256" key="2">
    <source>
        <dbReference type="ARBA" id="ARBA00004170"/>
    </source>
</evidence>
<evidence type="ECO:0000256" key="3">
    <source>
        <dbReference type="ARBA" id="ARBA00007681"/>
    </source>
</evidence>
<dbReference type="Gene3D" id="1.10.287.80">
    <property type="entry name" value="ATP synthase, gamma subunit, helix hairpin domain"/>
    <property type="match status" value="1"/>
</dbReference>
<proteinExistence type="inferred from homology"/>
<comment type="subcellular location">
    <subcellularLocation>
        <location evidence="11">Cell membrane</location>
        <topology evidence="11">Peripheral membrane protein</topology>
    </subcellularLocation>
    <subcellularLocation>
        <location evidence="2">Membrane</location>
        <topology evidence="2">Peripheral membrane protein</topology>
    </subcellularLocation>
    <subcellularLocation>
        <location evidence="10">Thylakoid</location>
    </subcellularLocation>
</comment>
<keyword evidence="6 11" id="KW-0406">Ion transport</keyword>
<comment type="subunit">
    <text evidence="11">F-type ATPases have 2 components, CF(1) - the catalytic core - and CF(0) - the membrane proton channel. CF(1) has five subunits: alpha(3), beta(3), gamma(1), delta(1), epsilon(1). CF(0) has three main subunits: a, b and c.</text>
</comment>
<evidence type="ECO:0000313" key="12">
    <source>
        <dbReference type="EMBL" id="TYB32206.1"/>
    </source>
</evidence>
<dbReference type="GO" id="GO:0042777">
    <property type="term" value="P:proton motive force-driven plasma membrane ATP synthesis"/>
    <property type="evidence" value="ECO:0007669"/>
    <property type="project" value="UniProtKB-UniRule"/>
</dbReference>
<dbReference type="AlphaFoldDB" id="A0A5D0MGP5"/>
<reference evidence="12" key="1">
    <citation type="submission" date="2019-08" db="EMBL/GenBank/DDBJ databases">
        <title>Genomic characterization of a novel candidate phylum (ARYD3) from a high temperature, high salinity tertiary oil reservoir in north central Oklahoma, USA.</title>
        <authorList>
            <person name="Youssef N.H."/>
            <person name="Yadav A."/>
            <person name="Elshahed M.S."/>
        </authorList>
    </citation>
    <scope>NUCLEOTIDE SEQUENCE [LARGE SCALE GENOMIC DNA]</scope>
    <source>
        <strain evidence="12">ARYD3</strain>
    </source>
</reference>
<dbReference type="HAMAP" id="MF_00815">
    <property type="entry name" value="ATP_synth_gamma_bact"/>
    <property type="match status" value="1"/>
</dbReference>
<dbReference type="GO" id="GO:0046933">
    <property type="term" value="F:proton-transporting ATP synthase activity, rotational mechanism"/>
    <property type="evidence" value="ECO:0007669"/>
    <property type="project" value="UniProtKB-UniRule"/>
</dbReference>
<comment type="similarity">
    <text evidence="3 11">Belongs to the ATPase gamma chain family.</text>
</comment>
<evidence type="ECO:0000256" key="4">
    <source>
        <dbReference type="ARBA" id="ARBA00022448"/>
    </source>
</evidence>
<keyword evidence="13" id="KW-1185">Reference proteome</keyword>
<accession>A0A5D0MGP5</accession>
<dbReference type="GO" id="GO:0009579">
    <property type="term" value="C:thylakoid"/>
    <property type="evidence" value="ECO:0007669"/>
    <property type="project" value="UniProtKB-SubCell"/>
</dbReference>
<evidence type="ECO:0000313" key="13">
    <source>
        <dbReference type="Proteomes" id="UP000324143"/>
    </source>
</evidence>
<comment type="caution">
    <text evidence="12">The sequence shown here is derived from an EMBL/GenBank/DDBJ whole genome shotgun (WGS) entry which is preliminary data.</text>
</comment>
<dbReference type="PANTHER" id="PTHR11693:SF22">
    <property type="entry name" value="ATP SYNTHASE SUBUNIT GAMMA, MITOCHONDRIAL"/>
    <property type="match status" value="1"/>
</dbReference>
<evidence type="ECO:0000256" key="9">
    <source>
        <dbReference type="ARBA" id="ARBA00023310"/>
    </source>
</evidence>
<dbReference type="GO" id="GO:0045259">
    <property type="term" value="C:proton-transporting ATP synthase complex"/>
    <property type="evidence" value="ECO:0007669"/>
    <property type="project" value="UniProtKB-KW"/>
</dbReference>
<protein>
    <recommendedName>
        <fullName evidence="11">ATP synthase gamma chain</fullName>
    </recommendedName>
    <alternativeName>
        <fullName evidence="11">ATP synthase F1 sector gamma subunit</fullName>
    </alternativeName>
    <alternativeName>
        <fullName evidence="11">F-ATPase gamma subunit</fullName>
    </alternativeName>
</protein>
<keyword evidence="11" id="KW-1003">Cell membrane</keyword>
<keyword evidence="9 11" id="KW-0066">ATP synthesis</keyword>
<dbReference type="SUPFAM" id="SSF52943">
    <property type="entry name" value="ATP synthase (F1-ATPase), gamma subunit"/>
    <property type="match status" value="1"/>
</dbReference>
<keyword evidence="4 11" id="KW-0813">Transport</keyword>
<dbReference type="FunFam" id="1.10.287.80:FF:000003">
    <property type="entry name" value="ATP synthase gamma chain, chloroplastic"/>
    <property type="match status" value="1"/>
</dbReference>
<dbReference type="GO" id="GO:0005886">
    <property type="term" value="C:plasma membrane"/>
    <property type="evidence" value="ECO:0007669"/>
    <property type="project" value="UniProtKB-SubCell"/>
</dbReference>
<evidence type="ECO:0000256" key="5">
    <source>
        <dbReference type="ARBA" id="ARBA00022781"/>
    </source>
</evidence>
<evidence type="ECO:0000256" key="8">
    <source>
        <dbReference type="ARBA" id="ARBA00023196"/>
    </source>
</evidence>
<keyword evidence="7 11" id="KW-0472">Membrane</keyword>
<gene>
    <name evidence="11 12" type="primary">atpG</name>
    <name evidence="12" type="ORF">FXF47_00270</name>
</gene>
<sequence>MGSLKDIRKRISSVKETKKITRAMNMVASAKLRRTEDKLLSLRPYADELIELIETINYHIQSENPFYAEREKGYPLYVFISADKGLCGAFNSKITKKAQELLNESSECESVIIGKKAKRYFDRNDMDYINSYIDFFEELSYNDAKKVANFLSEYYLKNEKIKEIIFVYNRFKNTIVSNTTVEKFLPRKREESGEEEKKVYESEPDLKSMLTYAITEYLESEVYRIMLESLTSEHGARMAAMDAATDNAQDMIDNLTMEANRKRQAEITKEISEIVGGSNALEG</sequence>
<name>A0A5D0MGP5_9BACT</name>
<dbReference type="InterPro" id="IPR035968">
    <property type="entry name" value="ATP_synth_F1_ATPase_gsu"/>
</dbReference>
<dbReference type="NCBIfam" id="TIGR01146">
    <property type="entry name" value="ATPsyn_F1gamma"/>
    <property type="match status" value="1"/>
</dbReference>
<dbReference type="EMBL" id="VSIX01000003">
    <property type="protein sequence ID" value="TYB32206.1"/>
    <property type="molecule type" value="Genomic_DNA"/>
</dbReference>
<dbReference type="Gene3D" id="3.40.1380.10">
    <property type="match status" value="1"/>
</dbReference>
<evidence type="ECO:0000256" key="7">
    <source>
        <dbReference type="ARBA" id="ARBA00023136"/>
    </source>
</evidence>
<dbReference type="Proteomes" id="UP000324143">
    <property type="component" value="Unassembled WGS sequence"/>
</dbReference>
<dbReference type="PRINTS" id="PR00126">
    <property type="entry name" value="ATPASEGAMMA"/>
</dbReference>
<evidence type="ECO:0000256" key="1">
    <source>
        <dbReference type="ARBA" id="ARBA00003456"/>
    </source>
</evidence>
<dbReference type="PANTHER" id="PTHR11693">
    <property type="entry name" value="ATP SYNTHASE GAMMA CHAIN"/>
    <property type="match status" value="1"/>
</dbReference>
<dbReference type="GO" id="GO:0005524">
    <property type="term" value="F:ATP binding"/>
    <property type="evidence" value="ECO:0007669"/>
    <property type="project" value="UniProtKB-UniRule"/>
</dbReference>
<organism evidence="12 13">
    <name type="scientific">Candidatus Mcinerneyibacterium aminivorans</name>
    <dbReference type="NCBI Taxonomy" id="2703815"/>
    <lineage>
        <taxon>Bacteria</taxon>
        <taxon>Candidatus Macinerneyibacteriota</taxon>
        <taxon>Candidatus Mcinerneyibacteria</taxon>
        <taxon>Candidatus Mcinerneyibacteriales</taxon>
        <taxon>Candidatus Mcinerneyibacteriaceae</taxon>
        <taxon>Candidatus Mcinerneyibacterium</taxon>
    </lineage>
</organism>
<evidence type="ECO:0000256" key="11">
    <source>
        <dbReference type="HAMAP-Rule" id="MF_00815"/>
    </source>
</evidence>
<keyword evidence="5 11" id="KW-0375">Hydrogen ion transport</keyword>
<dbReference type="InterPro" id="IPR000131">
    <property type="entry name" value="ATP_synth_F1_gsu"/>
</dbReference>